<dbReference type="Gramene" id="OMERI11G01510.1">
    <property type="protein sequence ID" value="OMERI11G01510.1"/>
    <property type="gene ID" value="OMERI11G01510"/>
</dbReference>
<evidence type="ECO:0000313" key="2">
    <source>
        <dbReference type="Proteomes" id="UP000008021"/>
    </source>
</evidence>
<proteinExistence type="predicted"/>
<evidence type="ECO:0000313" key="1">
    <source>
        <dbReference type="EnsemblPlants" id="OMERI11G01510.1"/>
    </source>
</evidence>
<protein>
    <submittedName>
        <fullName evidence="1">Uncharacterized protein</fullName>
    </submittedName>
</protein>
<dbReference type="AlphaFoldDB" id="A0A0E0F1X2"/>
<dbReference type="Proteomes" id="UP000008021">
    <property type="component" value="Chromosome 11"/>
</dbReference>
<reference evidence="1" key="1">
    <citation type="submission" date="2015-04" db="UniProtKB">
        <authorList>
            <consortium name="EnsemblPlants"/>
        </authorList>
    </citation>
    <scope>IDENTIFICATION</scope>
</reference>
<dbReference type="EnsemblPlants" id="OMERI11G01510.1">
    <property type="protein sequence ID" value="OMERI11G01510.1"/>
    <property type="gene ID" value="OMERI11G01510"/>
</dbReference>
<name>A0A0E0F1X2_9ORYZ</name>
<dbReference type="HOGENOM" id="CLU_2416973_0_0_1"/>
<accession>A0A0E0F1X2</accession>
<keyword evidence="2" id="KW-1185">Reference proteome</keyword>
<sequence>MEGVFLVLLPLVGKYKSMGTLAPSIRVYFLVTRKMLRIFAGSQLIITAHPGQNSKLAYSYHQVIIPICVSDFAHILLNHRTSNAQNPMVSSQ</sequence>
<organism evidence="1">
    <name type="scientific">Oryza meridionalis</name>
    <dbReference type="NCBI Taxonomy" id="40149"/>
    <lineage>
        <taxon>Eukaryota</taxon>
        <taxon>Viridiplantae</taxon>
        <taxon>Streptophyta</taxon>
        <taxon>Embryophyta</taxon>
        <taxon>Tracheophyta</taxon>
        <taxon>Spermatophyta</taxon>
        <taxon>Magnoliopsida</taxon>
        <taxon>Liliopsida</taxon>
        <taxon>Poales</taxon>
        <taxon>Poaceae</taxon>
        <taxon>BOP clade</taxon>
        <taxon>Oryzoideae</taxon>
        <taxon>Oryzeae</taxon>
        <taxon>Oryzinae</taxon>
        <taxon>Oryza</taxon>
    </lineage>
</organism>
<reference evidence="1" key="2">
    <citation type="submission" date="2018-05" db="EMBL/GenBank/DDBJ databases">
        <title>OmerRS3 (Oryza meridionalis Reference Sequence Version 3).</title>
        <authorList>
            <person name="Zhang J."/>
            <person name="Kudrna D."/>
            <person name="Lee S."/>
            <person name="Talag J."/>
            <person name="Welchert J."/>
            <person name="Wing R.A."/>
        </authorList>
    </citation>
    <scope>NUCLEOTIDE SEQUENCE [LARGE SCALE GENOMIC DNA]</scope>
    <source>
        <strain evidence="1">cv. OR44</strain>
    </source>
</reference>